<dbReference type="AlphaFoldDB" id="A0A7S0XNJ3"/>
<sequence>MELSAEVAELRLQAESLLLQSIRVELLDGRFVVGRLECFDSSCNIVLSAAEEYAPIENLSPHTPTLYDTRRIGLIMIPGPKVRRVFHKTTTRSKLDQTLLSCII</sequence>
<evidence type="ECO:0000259" key="1">
    <source>
        <dbReference type="SMART" id="SM00651"/>
    </source>
</evidence>
<dbReference type="Gene3D" id="2.30.30.100">
    <property type="match status" value="1"/>
</dbReference>
<feature type="domain" description="Sm" evidence="1">
    <location>
        <begin position="12"/>
        <end position="87"/>
    </location>
</feature>
<dbReference type="InterPro" id="IPR001163">
    <property type="entry name" value="Sm_dom_euk/arc"/>
</dbReference>
<dbReference type="CDD" id="cd06168">
    <property type="entry name" value="LSMD1"/>
    <property type="match status" value="1"/>
</dbReference>
<accession>A0A7S0XNJ3</accession>
<proteinExistence type="predicted"/>
<dbReference type="Pfam" id="PF01423">
    <property type="entry name" value="LSM"/>
    <property type="match status" value="1"/>
</dbReference>
<protein>
    <recommendedName>
        <fullName evidence="1">Sm domain-containing protein</fullName>
    </recommendedName>
</protein>
<evidence type="ECO:0000313" key="2">
    <source>
        <dbReference type="EMBL" id="CAD8726332.1"/>
    </source>
</evidence>
<dbReference type="GO" id="GO:0031417">
    <property type="term" value="C:NatC complex"/>
    <property type="evidence" value="ECO:0007669"/>
    <property type="project" value="InterPro"/>
</dbReference>
<organism evidence="2">
    <name type="scientific">Erythrolobus madagascarensis</name>
    <dbReference type="NCBI Taxonomy" id="708628"/>
    <lineage>
        <taxon>Eukaryota</taxon>
        <taxon>Rhodophyta</taxon>
        <taxon>Bangiophyceae</taxon>
        <taxon>Porphyridiales</taxon>
        <taxon>Porphyridiaceae</taxon>
        <taxon>Erythrolobus</taxon>
    </lineage>
</organism>
<dbReference type="PANTHER" id="PTHR10701">
    <property type="entry name" value="SMALL NUCLEAR RIBONUCLEOPROTEIN-ASSOCIATED PROTEIN B AND N"/>
    <property type="match status" value="1"/>
</dbReference>
<dbReference type="InterPro" id="IPR034110">
    <property type="entry name" value="LSMD1_Sm"/>
</dbReference>
<name>A0A7S0XNJ3_9RHOD</name>
<gene>
    <name evidence="2" type="ORF">EMAD1354_LOCUS2412</name>
</gene>
<dbReference type="PANTHER" id="PTHR10701:SF5">
    <property type="entry name" value="N-ALPHA-ACETYLTRANSFERASE 38, NATC AUXILIARY SUBUNIT"/>
    <property type="match status" value="1"/>
</dbReference>
<dbReference type="EMBL" id="HBFE01003629">
    <property type="protein sequence ID" value="CAD8726332.1"/>
    <property type="molecule type" value="Transcribed_RNA"/>
</dbReference>
<reference evidence="2" key="1">
    <citation type="submission" date="2021-01" db="EMBL/GenBank/DDBJ databases">
        <authorList>
            <person name="Corre E."/>
            <person name="Pelletier E."/>
            <person name="Niang G."/>
            <person name="Scheremetjew M."/>
            <person name="Finn R."/>
            <person name="Kale V."/>
            <person name="Holt S."/>
            <person name="Cochrane G."/>
            <person name="Meng A."/>
            <person name="Brown T."/>
            <person name="Cohen L."/>
        </authorList>
    </citation>
    <scope>NUCLEOTIDE SEQUENCE</scope>
    <source>
        <strain evidence="2">CCMP3276</strain>
    </source>
</reference>
<dbReference type="SUPFAM" id="SSF50182">
    <property type="entry name" value="Sm-like ribonucleoproteins"/>
    <property type="match status" value="1"/>
</dbReference>
<dbReference type="InterPro" id="IPR050914">
    <property type="entry name" value="snRNP_SmB/NAA38-like"/>
</dbReference>
<dbReference type="InterPro" id="IPR010920">
    <property type="entry name" value="LSM_dom_sf"/>
</dbReference>
<dbReference type="SMART" id="SM00651">
    <property type="entry name" value="Sm"/>
    <property type="match status" value="1"/>
</dbReference>